<organism evidence="1 2">
    <name type="scientific">Bradyrhizobium erythrophlei</name>
    <dbReference type="NCBI Taxonomy" id="1437360"/>
    <lineage>
        <taxon>Bacteria</taxon>
        <taxon>Pseudomonadati</taxon>
        <taxon>Pseudomonadota</taxon>
        <taxon>Alphaproteobacteria</taxon>
        <taxon>Hyphomicrobiales</taxon>
        <taxon>Nitrobacteraceae</taxon>
        <taxon>Bradyrhizobium</taxon>
    </lineage>
</organism>
<dbReference type="Gene3D" id="3.40.50.12500">
    <property type="match status" value="1"/>
</dbReference>
<dbReference type="PANTHER" id="PTHR40267">
    <property type="entry name" value="BLR3294 PROTEIN"/>
    <property type="match status" value="1"/>
</dbReference>
<evidence type="ECO:0000313" key="1">
    <source>
        <dbReference type="EMBL" id="SHN81886.1"/>
    </source>
</evidence>
<dbReference type="RefSeq" id="WP_072821799.1">
    <property type="nucleotide sequence ID" value="NZ_LT670849.1"/>
</dbReference>
<protein>
    <submittedName>
        <fullName evidence="1">Maleate isomerase</fullName>
    </submittedName>
</protein>
<dbReference type="OrthoDB" id="9816064at2"/>
<dbReference type="GO" id="GO:0016853">
    <property type="term" value="F:isomerase activity"/>
    <property type="evidence" value="ECO:0007669"/>
    <property type="project" value="UniProtKB-KW"/>
</dbReference>
<name>A0A1M7UG27_9BRAD</name>
<dbReference type="Proteomes" id="UP000184096">
    <property type="component" value="Chromosome I"/>
</dbReference>
<dbReference type="InterPro" id="IPR026286">
    <property type="entry name" value="MaiA/AMDase"/>
</dbReference>
<keyword evidence="1" id="KW-0413">Isomerase</keyword>
<proteinExistence type="predicted"/>
<dbReference type="Pfam" id="PF17645">
    <property type="entry name" value="Amdase"/>
    <property type="match status" value="1"/>
</dbReference>
<evidence type="ECO:0000313" key="2">
    <source>
        <dbReference type="Proteomes" id="UP000184096"/>
    </source>
</evidence>
<keyword evidence="2" id="KW-1185">Reference proteome</keyword>
<dbReference type="EMBL" id="LT670849">
    <property type="protein sequence ID" value="SHN81886.1"/>
    <property type="molecule type" value="Genomic_DNA"/>
</dbReference>
<gene>
    <name evidence="1" type="ORF">SAMN05444170_4935</name>
</gene>
<dbReference type="AlphaFoldDB" id="A0A1M7UG27"/>
<dbReference type="PANTHER" id="PTHR40267:SF1">
    <property type="entry name" value="BLR3294 PROTEIN"/>
    <property type="match status" value="1"/>
</dbReference>
<reference evidence="2" key="1">
    <citation type="submission" date="2016-11" db="EMBL/GenBank/DDBJ databases">
        <authorList>
            <person name="Varghese N."/>
            <person name="Submissions S."/>
        </authorList>
    </citation>
    <scope>NUCLEOTIDE SEQUENCE [LARGE SCALE GENOMIC DNA]</scope>
    <source>
        <strain evidence="2">GAS401</strain>
    </source>
</reference>
<accession>A0A1M7UG27</accession>
<sequence>MKGWRARIGFLVPPGNPTLEPEMMELAPQGVSLHFTRMHAEGPAGTHAGQEERNLSQVASVPECVKLLAMVSPKVIAMAHTATSYTLGQQREAELVAQMEALSEARFITAFGSVLAAFSHLGVRRIAYGTPYSADMTARGRQHLETCGLTVVSSGHLANVRNIYEENSERAYALGRQVDHANADVIFLSGVGMPTLEALQALEEDTGKPVISAASAMMWHALRTAGVHGSIKGYGQLLEGG</sequence>
<dbReference type="InterPro" id="IPR053714">
    <property type="entry name" value="Iso_Racemase_Enz_sf"/>
</dbReference>
<dbReference type="PIRSF" id="PIRSF015736">
    <property type="entry name" value="MI"/>
    <property type="match status" value="1"/>
</dbReference>